<dbReference type="GO" id="GO:0004458">
    <property type="term" value="F:D-lactate dehydrogenase (cytochrome) activity"/>
    <property type="evidence" value="ECO:0007669"/>
    <property type="project" value="TreeGrafter"/>
</dbReference>
<keyword evidence="6" id="KW-0408">Iron</keyword>
<evidence type="ECO:0000256" key="6">
    <source>
        <dbReference type="ARBA" id="ARBA00023004"/>
    </source>
</evidence>
<comment type="caution">
    <text evidence="9">The sequence shown here is derived from an EMBL/GenBank/DDBJ whole genome shotgun (WGS) entry which is preliminary data.</text>
</comment>
<reference evidence="9" key="1">
    <citation type="submission" date="2023-03" db="EMBL/GenBank/DDBJ databases">
        <title>Actinoallomurus iriomotensis NBRC 103681.</title>
        <authorList>
            <person name="Ichikawa N."/>
            <person name="Sato H."/>
            <person name="Tonouchi N."/>
        </authorList>
    </citation>
    <scope>NUCLEOTIDE SEQUENCE</scope>
    <source>
        <strain evidence="9">NBRC 103681</strain>
    </source>
</reference>
<evidence type="ECO:0000256" key="7">
    <source>
        <dbReference type="ARBA" id="ARBA00023014"/>
    </source>
</evidence>
<feature type="domain" description="FAD-binding PCMH-type" evidence="8">
    <location>
        <begin position="50"/>
        <end position="268"/>
    </location>
</feature>
<name>A0A9W6RED4_9ACTN</name>
<evidence type="ECO:0000256" key="3">
    <source>
        <dbReference type="ARBA" id="ARBA00022723"/>
    </source>
</evidence>
<dbReference type="PROSITE" id="PS00198">
    <property type="entry name" value="4FE4S_FER_1"/>
    <property type="match status" value="1"/>
</dbReference>
<dbReference type="Proteomes" id="UP001165135">
    <property type="component" value="Unassembled WGS sequence"/>
</dbReference>
<dbReference type="PANTHER" id="PTHR11748:SF119">
    <property type="entry name" value="D-2-HYDROXYGLUTARATE DEHYDROGENASE"/>
    <property type="match status" value="1"/>
</dbReference>
<evidence type="ECO:0000256" key="1">
    <source>
        <dbReference type="ARBA" id="ARBA00001974"/>
    </source>
</evidence>
<dbReference type="GO" id="GO:1903457">
    <property type="term" value="P:lactate catabolic process"/>
    <property type="evidence" value="ECO:0007669"/>
    <property type="project" value="TreeGrafter"/>
</dbReference>
<sequence>MSGPPVTAGSRSATLGMMSTLENDLRAALDGEVDFSVRCRAEYSYDASVYRRVPVGVVFPRTADDVAAAVRAAREHDVSITARGAGTSIAGNAIGEGLVVDFSRHMNRIVELDPERRIARVEPGVVLDDLNRAAGRHGLRFGPDPSSRSRCVLAGMIGNNACGTRALVYGRTSDNVESLDVLRYDGTALTVGAHGKEPADPFIEELRALRDRHLATIRTSLGRFPRQVSGYGLEHLLPENDFHVARALVGSEGTCAFTLGATLRLVSEPDTKVLVIAGFPDFVAAGEAVPRVLEYGPDACEGLDAQIVAMARGSDRAGLPEGTSWLLIELTGDDAEDRARALAREFPGAAVETDPLRQAAVWKIRTDGAGLATRAPDGSQAWPGWEDSAVPPDRLGAYLGELRQLFARFGVHGAAYGHFGEGCLHIRIDFDLATERGRKTFREVIEEATRLVAAHGGSPSGEHGDGRARSEVLPLVYDDAVLKAFREFKGVWDPEGRMNPGILVDPEPIDDRLRTEGMRPRPRTFLPFAADNGDFRQALHRCVGVGKCRSDHGGVMCPSYRATHDEKDSTRGRARALEEMLRGDLDTEGWRSESVHEALDLCLACKGCASDCPVNVDMATYKSEFLHHHYRRRLRPMAHYSMGWLPLWLRLARGPLRAASSPGRLARSLAGLGKRLGGVAPERDLPAPAKQSFTRWFRRHHRAPGGDRRQVLLWPDTFTNHFTPSAARAAVRVLEDAGYEVIVPQAQVCCGLTWMSTGQLTMARRVARRSLEAIHPYAARGIPIVGLEPSCTAALRGDWEKLLPGDERLADLKVRTFAELLEEAGWSPPHRERTAIAQIHCHQHAELGQDADLRLLAKAGVEITRPESGCCGLAGNFGFEKGHYDVSVKIAERGLAPAVRDAAPGTIVLADGFSCRTQIAQLTGREAVHLAEVLLPEEGPRDDHE</sequence>
<protein>
    <submittedName>
        <fullName evidence="9">Lactate dehydrogenase</fullName>
    </submittedName>
</protein>
<dbReference type="InterPro" id="IPR036318">
    <property type="entry name" value="FAD-bd_PCMH-like_sf"/>
</dbReference>
<evidence type="ECO:0000256" key="5">
    <source>
        <dbReference type="ARBA" id="ARBA00023002"/>
    </source>
</evidence>
<dbReference type="GO" id="GO:0071949">
    <property type="term" value="F:FAD binding"/>
    <property type="evidence" value="ECO:0007669"/>
    <property type="project" value="InterPro"/>
</dbReference>
<dbReference type="InterPro" id="IPR016166">
    <property type="entry name" value="FAD-bd_PCMH"/>
</dbReference>
<dbReference type="SUPFAM" id="SSF55103">
    <property type="entry name" value="FAD-linked oxidases, C-terminal domain"/>
    <property type="match status" value="1"/>
</dbReference>
<dbReference type="EMBL" id="BSTJ01000002">
    <property type="protein sequence ID" value="GLY74261.1"/>
    <property type="molecule type" value="Genomic_DNA"/>
</dbReference>
<comment type="cofactor">
    <cofactor evidence="1">
        <name>FAD</name>
        <dbReference type="ChEBI" id="CHEBI:57692"/>
    </cofactor>
</comment>
<dbReference type="PROSITE" id="PS51387">
    <property type="entry name" value="FAD_PCMH"/>
    <property type="match status" value="1"/>
</dbReference>
<keyword evidence="7" id="KW-0411">Iron-sulfur</keyword>
<dbReference type="Gene3D" id="3.30.70.2740">
    <property type="match status" value="1"/>
</dbReference>
<accession>A0A9W6RED4</accession>
<dbReference type="Pfam" id="PF01565">
    <property type="entry name" value="FAD_binding_4"/>
    <property type="match status" value="1"/>
</dbReference>
<dbReference type="InterPro" id="IPR004017">
    <property type="entry name" value="Cys_rich_dom"/>
</dbReference>
<evidence type="ECO:0000313" key="10">
    <source>
        <dbReference type="Proteomes" id="UP001165135"/>
    </source>
</evidence>
<evidence type="ECO:0000256" key="2">
    <source>
        <dbReference type="ARBA" id="ARBA00022630"/>
    </source>
</evidence>
<gene>
    <name evidence="9" type="ORF">Airi01_025280</name>
</gene>
<dbReference type="SUPFAM" id="SSF46548">
    <property type="entry name" value="alpha-helical ferredoxin"/>
    <property type="match status" value="1"/>
</dbReference>
<dbReference type="InterPro" id="IPR004113">
    <property type="entry name" value="FAD-bd_oxidored_4_C"/>
</dbReference>
<evidence type="ECO:0000313" key="9">
    <source>
        <dbReference type="EMBL" id="GLY74261.1"/>
    </source>
</evidence>
<dbReference type="AlphaFoldDB" id="A0A9W6RED4"/>
<dbReference type="InterPro" id="IPR016164">
    <property type="entry name" value="FAD-linked_Oxase-like_C"/>
</dbReference>
<dbReference type="GO" id="GO:0008720">
    <property type="term" value="F:D-lactate dehydrogenase (NAD+) activity"/>
    <property type="evidence" value="ECO:0007669"/>
    <property type="project" value="TreeGrafter"/>
</dbReference>
<organism evidence="9 10">
    <name type="scientific">Actinoallomurus iriomotensis</name>
    <dbReference type="NCBI Taxonomy" id="478107"/>
    <lineage>
        <taxon>Bacteria</taxon>
        <taxon>Bacillati</taxon>
        <taxon>Actinomycetota</taxon>
        <taxon>Actinomycetes</taxon>
        <taxon>Streptosporangiales</taxon>
        <taxon>Thermomonosporaceae</taxon>
        <taxon>Actinoallomurus</taxon>
    </lineage>
</organism>
<dbReference type="Pfam" id="PF13183">
    <property type="entry name" value="Fer4_8"/>
    <property type="match status" value="1"/>
</dbReference>
<dbReference type="InterPro" id="IPR006094">
    <property type="entry name" value="Oxid_FAD_bind_N"/>
</dbReference>
<dbReference type="Gene3D" id="3.30.465.10">
    <property type="match status" value="1"/>
</dbReference>
<dbReference type="InterPro" id="IPR017896">
    <property type="entry name" value="4Fe4S_Fe-S-bd"/>
</dbReference>
<proteinExistence type="predicted"/>
<dbReference type="SUPFAM" id="SSF56176">
    <property type="entry name" value="FAD-binding/transporter-associated domain-like"/>
    <property type="match status" value="1"/>
</dbReference>
<keyword evidence="2" id="KW-0285">Flavoprotein</keyword>
<dbReference type="GO" id="GO:0051536">
    <property type="term" value="F:iron-sulfur cluster binding"/>
    <property type="evidence" value="ECO:0007669"/>
    <property type="project" value="UniProtKB-KW"/>
</dbReference>
<keyword evidence="3" id="KW-0479">Metal-binding</keyword>
<dbReference type="PANTHER" id="PTHR11748">
    <property type="entry name" value="D-LACTATE DEHYDROGENASE"/>
    <property type="match status" value="1"/>
</dbReference>
<keyword evidence="5" id="KW-0560">Oxidoreductase</keyword>
<dbReference type="Pfam" id="PF02754">
    <property type="entry name" value="CCG"/>
    <property type="match status" value="2"/>
</dbReference>
<keyword evidence="4" id="KW-0274">FAD</keyword>
<dbReference type="InterPro" id="IPR017900">
    <property type="entry name" value="4Fe4S_Fe_S_CS"/>
</dbReference>
<evidence type="ECO:0000256" key="4">
    <source>
        <dbReference type="ARBA" id="ARBA00022827"/>
    </source>
</evidence>
<dbReference type="Pfam" id="PF02913">
    <property type="entry name" value="FAD-oxidase_C"/>
    <property type="match status" value="1"/>
</dbReference>
<dbReference type="InterPro" id="IPR016169">
    <property type="entry name" value="FAD-bd_PCMH_sub2"/>
</dbReference>
<dbReference type="GO" id="GO:0046872">
    <property type="term" value="F:metal ion binding"/>
    <property type="evidence" value="ECO:0007669"/>
    <property type="project" value="UniProtKB-KW"/>
</dbReference>
<evidence type="ECO:0000259" key="8">
    <source>
        <dbReference type="PROSITE" id="PS51387"/>
    </source>
</evidence>